<name>A0A2H9TJ84_9FUNG</name>
<dbReference type="EMBL" id="MTSL01000157">
    <property type="protein sequence ID" value="PJF17824.1"/>
    <property type="molecule type" value="Genomic_DNA"/>
</dbReference>
<evidence type="ECO:0000313" key="2">
    <source>
        <dbReference type="Proteomes" id="UP000240830"/>
    </source>
</evidence>
<reference evidence="1 2" key="1">
    <citation type="submission" date="2016-10" db="EMBL/GenBank/DDBJ databases">
        <title>The genome of Paramicrosporidium saccamoebae is the missing link in understanding Cryptomycota and Microsporidia evolution.</title>
        <authorList>
            <person name="Quandt C.A."/>
            <person name="Beaudet D."/>
            <person name="Corsaro D."/>
            <person name="Michel R."/>
            <person name="Corradi N."/>
            <person name="James T."/>
        </authorList>
    </citation>
    <scope>NUCLEOTIDE SEQUENCE [LARGE SCALE GENOMIC DNA]</scope>
    <source>
        <strain evidence="1 2">KSL3</strain>
    </source>
</reference>
<sequence>MGAMRACFRPVITEVIKLKIPPVRTCAHKISDRMCPMMRNLLLCNFKKLASPTNRQLTVHCHSKCRPKLNAVDKYAQALVWRNGLAAKICVVRMAAWSLRVFQIPTSRV</sequence>
<gene>
    <name evidence="1" type="ORF">PSACC_02351</name>
</gene>
<keyword evidence="2" id="KW-1185">Reference proteome</keyword>
<protein>
    <submittedName>
        <fullName evidence="1">Uncharacterized protein</fullName>
    </submittedName>
</protein>
<accession>A0A2H9TJ84</accession>
<comment type="caution">
    <text evidence="1">The sequence shown here is derived from an EMBL/GenBank/DDBJ whole genome shotgun (WGS) entry which is preliminary data.</text>
</comment>
<dbReference type="Proteomes" id="UP000240830">
    <property type="component" value="Unassembled WGS sequence"/>
</dbReference>
<evidence type="ECO:0000313" key="1">
    <source>
        <dbReference type="EMBL" id="PJF17824.1"/>
    </source>
</evidence>
<dbReference type="AlphaFoldDB" id="A0A2H9TJ84"/>
<organism evidence="1 2">
    <name type="scientific">Paramicrosporidium saccamoebae</name>
    <dbReference type="NCBI Taxonomy" id="1246581"/>
    <lineage>
        <taxon>Eukaryota</taxon>
        <taxon>Fungi</taxon>
        <taxon>Fungi incertae sedis</taxon>
        <taxon>Cryptomycota</taxon>
        <taxon>Cryptomycota incertae sedis</taxon>
        <taxon>Paramicrosporidium</taxon>
    </lineage>
</organism>
<proteinExistence type="predicted"/>